<protein>
    <submittedName>
        <fullName evidence="1">Uncharacterized protein</fullName>
    </submittedName>
</protein>
<keyword evidence="2" id="KW-1185">Reference proteome</keyword>
<accession>A0A9P7EH08</accession>
<name>A0A9P7EH08_9AGAM</name>
<reference evidence="1" key="1">
    <citation type="journal article" date="2020" name="New Phytol.">
        <title>Comparative genomics reveals dynamic genome evolution in host specialist ectomycorrhizal fungi.</title>
        <authorList>
            <person name="Lofgren L.A."/>
            <person name="Nguyen N.H."/>
            <person name="Vilgalys R."/>
            <person name="Ruytinx J."/>
            <person name="Liao H.L."/>
            <person name="Branco S."/>
            <person name="Kuo A."/>
            <person name="LaButti K."/>
            <person name="Lipzen A."/>
            <person name="Andreopoulos W."/>
            <person name="Pangilinan J."/>
            <person name="Riley R."/>
            <person name="Hundley H."/>
            <person name="Na H."/>
            <person name="Barry K."/>
            <person name="Grigoriev I.V."/>
            <person name="Stajich J.E."/>
            <person name="Kennedy P.G."/>
        </authorList>
    </citation>
    <scope>NUCLEOTIDE SEQUENCE</scope>
    <source>
        <strain evidence="1">MN1</strain>
    </source>
</reference>
<evidence type="ECO:0000313" key="1">
    <source>
        <dbReference type="EMBL" id="KAG1821622.1"/>
    </source>
</evidence>
<dbReference type="InterPro" id="IPR021858">
    <property type="entry name" value="Fun_TF"/>
</dbReference>
<dbReference type="OrthoDB" id="5419315at2759"/>
<dbReference type="EMBL" id="JABBWG010000006">
    <property type="protein sequence ID" value="KAG1821622.1"/>
    <property type="molecule type" value="Genomic_DNA"/>
</dbReference>
<dbReference type="AlphaFoldDB" id="A0A9P7EH08"/>
<comment type="caution">
    <text evidence="1">The sequence shown here is derived from an EMBL/GenBank/DDBJ whole genome shotgun (WGS) entry which is preliminary data.</text>
</comment>
<organism evidence="1 2">
    <name type="scientific">Suillus subaureus</name>
    <dbReference type="NCBI Taxonomy" id="48587"/>
    <lineage>
        <taxon>Eukaryota</taxon>
        <taxon>Fungi</taxon>
        <taxon>Dikarya</taxon>
        <taxon>Basidiomycota</taxon>
        <taxon>Agaricomycotina</taxon>
        <taxon>Agaricomycetes</taxon>
        <taxon>Agaricomycetidae</taxon>
        <taxon>Boletales</taxon>
        <taxon>Suillineae</taxon>
        <taxon>Suillaceae</taxon>
        <taxon>Suillus</taxon>
    </lineage>
</organism>
<dbReference type="Pfam" id="PF11951">
    <property type="entry name" value="Fungal_trans_2"/>
    <property type="match status" value="1"/>
</dbReference>
<sequence>MSVMGCENYIALAEMADLAGWKDECRRAGRLSVPEPNKRGQEIEIVLKSTNDPHLHGFDTEKSRRRRLTSDVFRVSALVYLHSVISGDQPQCPGITSNIT</sequence>
<dbReference type="RefSeq" id="XP_041196362.1">
    <property type="nucleotide sequence ID" value="XM_041339554.1"/>
</dbReference>
<proteinExistence type="predicted"/>
<evidence type="ECO:0000313" key="2">
    <source>
        <dbReference type="Proteomes" id="UP000807769"/>
    </source>
</evidence>
<dbReference type="GeneID" id="64633570"/>
<dbReference type="Proteomes" id="UP000807769">
    <property type="component" value="Unassembled WGS sequence"/>
</dbReference>
<gene>
    <name evidence="1" type="ORF">BJ212DRAFT_1477492</name>
</gene>